<evidence type="ECO:0000313" key="2">
    <source>
        <dbReference type="EMBL" id="SNZ01083.1"/>
    </source>
</evidence>
<proteinExistence type="predicted"/>
<dbReference type="Gene3D" id="1.10.10.10">
    <property type="entry name" value="Winged helix-like DNA-binding domain superfamily/Winged helix DNA-binding domain"/>
    <property type="match status" value="1"/>
</dbReference>
<dbReference type="PANTHER" id="PTHR33164">
    <property type="entry name" value="TRANSCRIPTIONAL REGULATOR, MARR FAMILY"/>
    <property type="match status" value="1"/>
</dbReference>
<evidence type="ECO:0000313" key="3">
    <source>
        <dbReference type="Proteomes" id="UP000219048"/>
    </source>
</evidence>
<name>A0A285MWM6_9FLAO</name>
<feature type="domain" description="HTH marR-type" evidence="1">
    <location>
        <begin position="1"/>
        <end position="143"/>
    </location>
</feature>
<dbReference type="InterPro" id="IPR039422">
    <property type="entry name" value="MarR/SlyA-like"/>
</dbReference>
<dbReference type="InterPro" id="IPR036390">
    <property type="entry name" value="WH_DNA-bd_sf"/>
</dbReference>
<dbReference type="AlphaFoldDB" id="A0A285MWM6"/>
<dbReference type="RefSeq" id="WP_097046522.1">
    <property type="nucleotide sequence ID" value="NZ_OBEH01000004.1"/>
</dbReference>
<reference evidence="3" key="1">
    <citation type="submission" date="2017-09" db="EMBL/GenBank/DDBJ databases">
        <authorList>
            <person name="Varghese N."/>
            <person name="Submissions S."/>
        </authorList>
    </citation>
    <scope>NUCLEOTIDE SEQUENCE [LARGE SCALE GENOMIC DNA]</scope>
    <source>
        <strain evidence="3">DSM 25885</strain>
    </source>
</reference>
<dbReference type="GO" id="GO:0003700">
    <property type="term" value="F:DNA-binding transcription factor activity"/>
    <property type="evidence" value="ECO:0007669"/>
    <property type="project" value="InterPro"/>
</dbReference>
<dbReference type="SUPFAM" id="SSF46785">
    <property type="entry name" value="Winged helix' DNA-binding domain"/>
    <property type="match status" value="1"/>
</dbReference>
<dbReference type="OrthoDB" id="5327581at2"/>
<dbReference type="SMART" id="SM00347">
    <property type="entry name" value="HTH_MARR"/>
    <property type="match status" value="1"/>
</dbReference>
<gene>
    <name evidence="2" type="ORF">SAMN06265377_2914</name>
</gene>
<protein>
    <submittedName>
        <fullName evidence="2">Transcriptional regulator, MarR family</fullName>
    </submittedName>
</protein>
<organism evidence="2 3">
    <name type="scientific">Flagellimonas pacifica</name>
    <dbReference type="NCBI Taxonomy" id="1247520"/>
    <lineage>
        <taxon>Bacteria</taxon>
        <taxon>Pseudomonadati</taxon>
        <taxon>Bacteroidota</taxon>
        <taxon>Flavobacteriia</taxon>
        <taxon>Flavobacteriales</taxon>
        <taxon>Flavobacteriaceae</taxon>
        <taxon>Flagellimonas</taxon>
    </lineage>
</organism>
<dbReference type="PROSITE" id="PS50995">
    <property type="entry name" value="HTH_MARR_2"/>
    <property type="match status" value="1"/>
</dbReference>
<keyword evidence="3" id="KW-1185">Reference proteome</keyword>
<dbReference type="PRINTS" id="PR00598">
    <property type="entry name" value="HTHMARR"/>
</dbReference>
<dbReference type="Pfam" id="PF01047">
    <property type="entry name" value="MarR"/>
    <property type="match status" value="1"/>
</dbReference>
<dbReference type="Proteomes" id="UP000219048">
    <property type="component" value="Unassembled WGS sequence"/>
</dbReference>
<dbReference type="EMBL" id="OBEH01000004">
    <property type="protein sequence ID" value="SNZ01083.1"/>
    <property type="molecule type" value="Genomic_DNA"/>
</dbReference>
<sequence>MLNRIDEISGIGLHLDLVLRKVQDAYLRKFKELEIDLTIEQWVILYRIYQLGDNVSQSDIVRSNFRNRATTSRVIGGMEKKDWITKTRFEGDLKRFKLELTPQGREVIAVIEPHAQILRKQAIKGLGTEEFEIFLKVLNQIGENYDNLFEDK</sequence>
<accession>A0A285MWM6</accession>
<dbReference type="PANTHER" id="PTHR33164:SF43">
    <property type="entry name" value="HTH-TYPE TRANSCRIPTIONAL REPRESSOR YETL"/>
    <property type="match status" value="1"/>
</dbReference>
<evidence type="ECO:0000259" key="1">
    <source>
        <dbReference type="PROSITE" id="PS50995"/>
    </source>
</evidence>
<dbReference type="GO" id="GO:0006950">
    <property type="term" value="P:response to stress"/>
    <property type="evidence" value="ECO:0007669"/>
    <property type="project" value="TreeGrafter"/>
</dbReference>
<dbReference type="InterPro" id="IPR036388">
    <property type="entry name" value="WH-like_DNA-bd_sf"/>
</dbReference>
<dbReference type="InterPro" id="IPR000835">
    <property type="entry name" value="HTH_MarR-typ"/>
</dbReference>